<dbReference type="Proteomes" id="UP000652219">
    <property type="component" value="Unassembled WGS sequence"/>
</dbReference>
<accession>A0A8H6IN55</accession>
<dbReference type="EMBL" id="WIGN01000579">
    <property type="protein sequence ID" value="KAF6787912.1"/>
    <property type="molecule type" value="Genomic_DNA"/>
</dbReference>
<comment type="similarity">
    <text evidence="1">Belongs to the RdRP family.</text>
</comment>
<keyword evidence="1" id="KW-0694">RNA-binding</keyword>
<dbReference type="InterPro" id="IPR057596">
    <property type="entry name" value="RDRP_core"/>
</dbReference>
<dbReference type="GO" id="GO:0030422">
    <property type="term" value="P:siRNA processing"/>
    <property type="evidence" value="ECO:0007669"/>
    <property type="project" value="TreeGrafter"/>
</dbReference>
<evidence type="ECO:0000313" key="4">
    <source>
        <dbReference type="Proteomes" id="UP000652219"/>
    </source>
</evidence>
<keyword evidence="1 3" id="KW-0696">RNA-directed RNA polymerase</keyword>
<dbReference type="GO" id="GO:0003968">
    <property type="term" value="F:RNA-directed RNA polymerase activity"/>
    <property type="evidence" value="ECO:0007669"/>
    <property type="project" value="UniProtKB-KW"/>
</dbReference>
<comment type="catalytic activity">
    <reaction evidence="1">
        <text>RNA(n) + a ribonucleoside 5'-triphosphate = RNA(n+1) + diphosphate</text>
        <dbReference type="Rhea" id="RHEA:21248"/>
        <dbReference type="Rhea" id="RHEA-COMP:14527"/>
        <dbReference type="Rhea" id="RHEA-COMP:17342"/>
        <dbReference type="ChEBI" id="CHEBI:33019"/>
        <dbReference type="ChEBI" id="CHEBI:61557"/>
        <dbReference type="ChEBI" id="CHEBI:140395"/>
        <dbReference type="EC" id="2.7.7.48"/>
    </reaction>
</comment>
<proteinExistence type="inferred from homology"/>
<gene>
    <name evidence="3" type="ORF">CSOJ01_15111</name>
</gene>
<sequence>RHGNVAIENTLRDGLVVVTRSPALHPGDIQVVQMRTPPVGHPLRSLRNCIAFSQFGKRDLPSQLSGGDLDGDLYNIIWDRAAIPKRVYTAADYPRVTPQPLGRQVERDDMAGWFVDFMKSDVLGMIATRHLILSDQDDNGTVGVDCITLSSLHSTAVDFSKTGIPVNQKEIPKAPRFRPDFLAPAPPAQLYDRLQIDFIGRDDAEADDDEDMAGPNHQYYRSEKILGTLYRNVDEKQIWDEDISRVVSKRGPSVWDQFVGLMERKIEDYTHGTVSWKTRRADAKRLRDVYVTLLRATAMPLTDSRYEDTVMGAMNQYSDNFMLPLTEVEVFCGSIFNKSGSQTRRQKDNSKKLKAEFDRLSEWLVMQMRRKHRPAENPEYGTAGYNGSAATEDDAATRVPIANREALEMSYACLMVGLVQNHDVDYEHRADLQSFKVIAASVLLKELTELANRARGGQMVAPTSADDGEVGGGGYVGVSTGPGAAYAYNSYNVDVGQYPNYGYTQYI</sequence>
<feature type="domain" description="RDRP core" evidence="2">
    <location>
        <begin position="9"/>
        <end position="233"/>
    </location>
</feature>
<keyword evidence="4" id="KW-1185">Reference proteome</keyword>
<feature type="non-terminal residue" evidence="3">
    <location>
        <position position="1"/>
    </location>
</feature>
<dbReference type="PANTHER" id="PTHR23079">
    <property type="entry name" value="RNA-DEPENDENT RNA POLYMERASE"/>
    <property type="match status" value="1"/>
</dbReference>
<dbReference type="InterPro" id="IPR007855">
    <property type="entry name" value="RDRP"/>
</dbReference>
<dbReference type="GO" id="GO:0003723">
    <property type="term" value="F:RNA binding"/>
    <property type="evidence" value="ECO:0007669"/>
    <property type="project" value="UniProtKB-KW"/>
</dbReference>
<dbReference type="Pfam" id="PF05183">
    <property type="entry name" value="RdRP"/>
    <property type="match status" value="1"/>
</dbReference>
<keyword evidence="1" id="KW-0808">Transferase</keyword>
<keyword evidence="1" id="KW-0548">Nucleotidyltransferase</keyword>
<evidence type="ECO:0000259" key="2">
    <source>
        <dbReference type="Pfam" id="PF05183"/>
    </source>
</evidence>
<evidence type="ECO:0000256" key="1">
    <source>
        <dbReference type="RuleBase" id="RU363098"/>
    </source>
</evidence>
<reference evidence="3 4" key="1">
    <citation type="journal article" date="2020" name="Phytopathology">
        <title>Genome Sequence Resources of Colletotrichum truncatum, C. plurivorum, C. musicola, and C. sojae: Four Species Pathogenic to Soybean (Glycine max).</title>
        <authorList>
            <person name="Rogerio F."/>
            <person name="Boufleur T.R."/>
            <person name="Ciampi-Guillardi M."/>
            <person name="Sukno S.A."/>
            <person name="Thon M.R."/>
            <person name="Massola Junior N.S."/>
            <person name="Baroncelli R."/>
        </authorList>
    </citation>
    <scope>NUCLEOTIDE SEQUENCE [LARGE SCALE GENOMIC DNA]</scope>
    <source>
        <strain evidence="3 4">LFN0009</strain>
    </source>
</reference>
<protein>
    <recommendedName>
        <fullName evidence="1">RNA-dependent RNA polymerase</fullName>
        <ecNumber evidence="1">2.7.7.48</ecNumber>
    </recommendedName>
</protein>
<dbReference type="GO" id="GO:0031380">
    <property type="term" value="C:nuclear RNA-directed RNA polymerase complex"/>
    <property type="evidence" value="ECO:0007669"/>
    <property type="project" value="TreeGrafter"/>
</dbReference>
<organism evidence="3 4">
    <name type="scientific">Colletotrichum sojae</name>
    <dbReference type="NCBI Taxonomy" id="2175907"/>
    <lineage>
        <taxon>Eukaryota</taxon>
        <taxon>Fungi</taxon>
        <taxon>Dikarya</taxon>
        <taxon>Ascomycota</taxon>
        <taxon>Pezizomycotina</taxon>
        <taxon>Sordariomycetes</taxon>
        <taxon>Hypocreomycetidae</taxon>
        <taxon>Glomerellales</taxon>
        <taxon>Glomerellaceae</taxon>
        <taxon>Colletotrichum</taxon>
        <taxon>Colletotrichum orchidearum species complex</taxon>
    </lineage>
</organism>
<dbReference type="EC" id="2.7.7.48" evidence="1"/>
<evidence type="ECO:0000313" key="3">
    <source>
        <dbReference type="EMBL" id="KAF6787912.1"/>
    </source>
</evidence>
<comment type="caution">
    <text evidence="3">The sequence shown here is derived from an EMBL/GenBank/DDBJ whole genome shotgun (WGS) entry which is preliminary data.</text>
</comment>
<name>A0A8H6IN55_9PEZI</name>
<dbReference type="PANTHER" id="PTHR23079:SF17">
    <property type="entry name" value="RNA-DEPENDENT RNA POLYMERASE"/>
    <property type="match status" value="1"/>
</dbReference>
<dbReference type="AlphaFoldDB" id="A0A8H6IN55"/>